<keyword evidence="2" id="KW-1185">Reference proteome</keyword>
<dbReference type="Proteomes" id="UP000232222">
    <property type="component" value="Chromosome"/>
</dbReference>
<sequence length="229" mass="27571">MSNIFKKKLVVKGHVLNYELRFRPQKNIIIRIREGQLFISAPEGTPDWEIERAIYRHYEKITIVQNRYEEQSKYELYGSNKWIKIFDKPIPILLEEEMIHARLVNGCLTMHNYWDQEVQLKKIYNFLSQFYKNWFYEVTSQWALKMGVEFKTISLRIMNLKWGVCYPETGKIIFNPKLLHFPASHINYVIVHELAHLNHPNHSTAFWREVERFLPNYRELKAKINQAGL</sequence>
<dbReference type="Gene3D" id="3.30.2010.10">
    <property type="entry name" value="Metalloproteases ('zincins'), catalytic domain"/>
    <property type="match status" value="1"/>
</dbReference>
<dbReference type="PANTHER" id="PTHR30399:SF1">
    <property type="entry name" value="UTP PYROPHOSPHATASE"/>
    <property type="match status" value="1"/>
</dbReference>
<accession>A0A2K8NQH4</accession>
<dbReference type="PANTHER" id="PTHR30399">
    <property type="entry name" value="UNCHARACTERIZED PROTEIN YGJP"/>
    <property type="match status" value="1"/>
</dbReference>
<dbReference type="RefSeq" id="WP_100609058.1">
    <property type="nucleotide sequence ID" value="NZ_CP024962.1"/>
</dbReference>
<dbReference type="EMBL" id="CP024962">
    <property type="protein sequence ID" value="ATZ16095.1"/>
    <property type="molecule type" value="Genomic_DNA"/>
</dbReference>
<proteinExistence type="predicted"/>
<name>A0A2K8NQH4_9MOLU</name>
<keyword evidence="1" id="KW-0482">Metalloprotease</keyword>
<protein>
    <submittedName>
        <fullName evidence="1">Zinc metalloprotease</fullName>
    </submittedName>
</protein>
<dbReference type="KEGG" id="efr:EFREU_v1c00680"/>
<organism evidence="1 2">
    <name type="scientific">Entomoplasma freundtii</name>
    <dbReference type="NCBI Taxonomy" id="74700"/>
    <lineage>
        <taxon>Bacteria</taxon>
        <taxon>Bacillati</taxon>
        <taxon>Mycoplasmatota</taxon>
        <taxon>Mollicutes</taxon>
        <taxon>Entomoplasmatales</taxon>
        <taxon>Entomoplasmataceae</taxon>
        <taxon>Entomoplasma</taxon>
    </lineage>
</organism>
<dbReference type="GO" id="GO:0008237">
    <property type="term" value="F:metallopeptidase activity"/>
    <property type="evidence" value="ECO:0007669"/>
    <property type="project" value="UniProtKB-KW"/>
</dbReference>
<reference evidence="1 2" key="1">
    <citation type="submission" date="2017-11" db="EMBL/GenBank/DDBJ databases">
        <title>Genome sequence of Entomoplasma freundtii BARC 318 (ATCC 51999).</title>
        <authorList>
            <person name="Lo W.-S."/>
            <person name="Gasparich G.E."/>
            <person name="Kuo C.-H."/>
        </authorList>
    </citation>
    <scope>NUCLEOTIDE SEQUENCE [LARGE SCALE GENOMIC DNA]</scope>
    <source>
        <strain evidence="1 2">BARC 318</strain>
    </source>
</reference>
<dbReference type="Pfam" id="PF01863">
    <property type="entry name" value="YgjP-like"/>
    <property type="match status" value="1"/>
</dbReference>
<dbReference type="OrthoDB" id="9811177at2"/>
<dbReference type="InterPro" id="IPR002725">
    <property type="entry name" value="YgjP-like_metallopeptidase"/>
</dbReference>
<dbReference type="GO" id="GO:0006508">
    <property type="term" value="P:proteolysis"/>
    <property type="evidence" value="ECO:0007669"/>
    <property type="project" value="UniProtKB-KW"/>
</dbReference>
<dbReference type="CDD" id="cd07344">
    <property type="entry name" value="M48_yhfN_like"/>
    <property type="match status" value="1"/>
</dbReference>
<dbReference type="InterPro" id="IPR053136">
    <property type="entry name" value="UTP_pyrophosphatase-like"/>
</dbReference>
<gene>
    <name evidence="1" type="ORF">EFREU_v1c00680</name>
</gene>
<keyword evidence="1" id="KW-0645">Protease</keyword>
<evidence type="ECO:0000313" key="2">
    <source>
        <dbReference type="Proteomes" id="UP000232222"/>
    </source>
</evidence>
<dbReference type="AlphaFoldDB" id="A0A2K8NQH4"/>
<evidence type="ECO:0000313" key="1">
    <source>
        <dbReference type="EMBL" id="ATZ16095.1"/>
    </source>
</evidence>
<keyword evidence="1" id="KW-0378">Hydrolase</keyword>